<evidence type="ECO:0000313" key="6">
    <source>
        <dbReference type="EMBL" id="PIR95165.1"/>
    </source>
</evidence>
<feature type="non-terminal residue" evidence="6">
    <location>
        <position position="63"/>
    </location>
</feature>
<dbReference type="EMBL" id="PFAN01000010">
    <property type="protein sequence ID" value="PIR95165.1"/>
    <property type="molecule type" value="Genomic_DNA"/>
</dbReference>
<dbReference type="GO" id="GO:0006418">
    <property type="term" value="P:tRNA aminoacylation for protein translation"/>
    <property type="evidence" value="ECO:0007669"/>
    <property type="project" value="InterPro"/>
</dbReference>
<sequence>MAKVLTDKKLIEEFLNRGVENIYPNRKFVEAKLATGARLTMYLGIDPTGPTLHLGHAIILAKL</sequence>
<name>A0A2H0V7U0_9BACT</name>
<evidence type="ECO:0000256" key="1">
    <source>
        <dbReference type="ARBA" id="ARBA00022598"/>
    </source>
</evidence>
<protein>
    <submittedName>
        <fullName evidence="6">Tyrosine--tRNA ligase</fullName>
    </submittedName>
</protein>
<keyword evidence="3" id="KW-0067">ATP-binding</keyword>
<dbReference type="Proteomes" id="UP000228614">
    <property type="component" value="Unassembled WGS sequence"/>
</dbReference>
<evidence type="ECO:0000256" key="4">
    <source>
        <dbReference type="ARBA" id="ARBA00022917"/>
    </source>
</evidence>
<evidence type="ECO:0000256" key="5">
    <source>
        <dbReference type="ARBA" id="ARBA00023146"/>
    </source>
</evidence>
<dbReference type="SUPFAM" id="SSF52374">
    <property type="entry name" value="Nucleotidylyl transferase"/>
    <property type="match status" value="1"/>
</dbReference>
<dbReference type="InterPro" id="IPR001412">
    <property type="entry name" value="aa-tRNA-synth_I_CS"/>
</dbReference>
<keyword evidence="4" id="KW-0648">Protein biosynthesis</keyword>
<dbReference type="InterPro" id="IPR014729">
    <property type="entry name" value="Rossmann-like_a/b/a_fold"/>
</dbReference>
<dbReference type="PROSITE" id="PS00178">
    <property type="entry name" value="AA_TRNA_LIGASE_I"/>
    <property type="match status" value="1"/>
</dbReference>
<dbReference type="InterPro" id="IPR002305">
    <property type="entry name" value="aa-tRNA-synth_Ic"/>
</dbReference>
<organism evidence="6 7">
    <name type="scientific">Candidatus Falkowbacteria bacterium CG10_big_fil_rev_8_21_14_0_10_37_6</name>
    <dbReference type="NCBI Taxonomy" id="1974563"/>
    <lineage>
        <taxon>Bacteria</taxon>
        <taxon>Candidatus Falkowiibacteriota</taxon>
    </lineage>
</organism>
<keyword evidence="1 6" id="KW-0436">Ligase</keyword>
<dbReference type="GO" id="GO:0004812">
    <property type="term" value="F:aminoacyl-tRNA ligase activity"/>
    <property type="evidence" value="ECO:0007669"/>
    <property type="project" value="UniProtKB-KW"/>
</dbReference>
<gene>
    <name evidence="6" type="ORF">COT95_00160</name>
</gene>
<accession>A0A2H0V7U0</accession>
<proteinExistence type="predicted"/>
<reference evidence="7" key="1">
    <citation type="submission" date="2017-09" db="EMBL/GenBank/DDBJ databases">
        <title>Depth-based differentiation of microbial function through sediment-hosted aquifers and enrichment of novel symbionts in the deep terrestrial subsurface.</title>
        <authorList>
            <person name="Probst A.J."/>
            <person name="Ladd B."/>
            <person name="Jarett J.K."/>
            <person name="Geller-Mcgrath D.E."/>
            <person name="Sieber C.M.K."/>
            <person name="Emerson J.B."/>
            <person name="Anantharaman K."/>
            <person name="Thomas B.C."/>
            <person name="Malmstrom R."/>
            <person name="Stieglmeier M."/>
            <person name="Klingl A."/>
            <person name="Woyke T."/>
            <person name="Ryan C.M."/>
            <person name="Banfield J.F."/>
        </authorList>
    </citation>
    <scope>NUCLEOTIDE SEQUENCE [LARGE SCALE GENOMIC DNA]</scope>
</reference>
<dbReference type="GO" id="GO:0005524">
    <property type="term" value="F:ATP binding"/>
    <property type="evidence" value="ECO:0007669"/>
    <property type="project" value="UniProtKB-KW"/>
</dbReference>
<dbReference type="Gene3D" id="3.40.50.620">
    <property type="entry name" value="HUPs"/>
    <property type="match status" value="1"/>
</dbReference>
<evidence type="ECO:0000313" key="7">
    <source>
        <dbReference type="Proteomes" id="UP000228614"/>
    </source>
</evidence>
<evidence type="ECO:0000256" key="3">
    <source>
        <dbReference type="ARBA" id="ARBA00022840"/>
    </source>
</evidence>
<keyword evidence="2" id="KW-0547">Nucleotide-binding</keyword>
<comment type="caution">
    <text evidence="6">The sequence shown here is derived from an EMBL/GenBank/DDBJ whole genome shotgun (WGS) entry which is preliminary data.</text>
</comment>
<dbReference type="AlphaFoldDB" id="A0A2H0V7U0"/>
<evidence type="ECO:0000256" key="2">
    <source>
        <dbReference type="ARBA" id="ARBA00022741"/>
    </source>
</evidence>
<dbReference type="Pfam" id="PF00579">
    <property type="entry name" value="tRNA-synt_1b"/>
    <property type="match status" value="1"/>
</dbReference>
<keyword evidence="5" id="KW-0030">Aminoacyl-tRNA synthetase</keyword>